<keyword evidence="4" id="KW-1185">Reference proteome</keyword>
<reference evidence="3" key="1">
    <citation type="journal article" date="2023" name="Science">
        <title>Genome structures resolve the early diversification of teleost fishes.</title>
        <authorList>
            <person name="Parey E."/>
            <person name="Louis A."/>
            <person name="Montfort J."/>
            <person name="Bouchez O."/>
            <person name="Roques C."/>
            <person name="Iampietro C."/>
            <person name="Lluch J."/>
            <person name="Castinel A."/>
            <person name="Donnadieu C."/>
            <person name="Desvignes T."/>
            <person name="Floi Bucao C."/>
            <person name="Jouanno E."/>
            <person name="Wen M."/>
            <person name="Mejri S."/>
            <person name="Dirks R."/>
            <person name="Jansen H."/>
            <person name="Henkel C."/>
            <person name="Chen W.J."/>
            <person name="Zahm M."/>
            <person name="Cabau C."/>
            <person name="Klopp C."/>
            <person name="Thompson A.W."/>
            <person name="Robinson-Rechavi M."/>
            <person name="Braasch I."/>
            <person name="Lecointre G."/>
            <person name="Bobe J."/>
            <person name="Postlethwait J.H."/>
            <person name="Berthelot C."/>
            <person name="Roest Crollius H."/>
            <person name="Guiguen Y."/>
        </authorList>
    </citation>
    <scope>NUCLEOTIDE SEQUENCE</scope>
    <source>
        <strain evidence="3">WJC10195</strain>
    </source>
</reference>
<dbReference type="EMBL" id="JAINUF010000004">
    <property type="protein sequence ID" value="KAJ8365541.1"/>
    <property type="molecule type" value="Genomic_DNA"/>
</dbReference>
<feature type="region of interest" description="Disordered" evidence="2">
    <location>
        <begin position="1"/>
        <end position="56"/>
    </location>
</feature>
<feature type="compositionally biased region" description="Basic and acidic residues" evidence="2">
    <location>
        <begin position="41"/>
        <end position="55"/>
    </location>
</feature>
<dbReference type="Proteomes" id="UP001152622">
    <property type="component" value="Chromosome 4"/>
</dbReference>
<proteinExistence type="inferred from homology"/>
<organism evidence="3 4">
    <name type="scientific">Synaphobranchus kaupii</name>
    <name type="common">Kaup's arrowtooth eel</name>
    <dbReference type="NCBI Taxonomy" id="118154"/>
    <lineage>
        <taxon>Eukaryota</taxon>
        <taxon>Metazoa</taxon>
        <taxon>Chordata</taxon>
        <taxon>Craniata</taxon>
        <taxon>Vertebrata</taxon>
        <taxon>Euteleostomi</taxon>
        <taxon>Actinopterygii</taxon>
        <taxon>Neopterygii</taxon>
        <taxon>Teleostei</taxon>
        <taxon>Anguilliformes</taxon>
        <taxon>Synaphobranchidae</taxon>
        <taxon>Synaphobranchus</taxon>
    </lineage>
</organism>
<dbReference type="GO" id="GO:0005634">
    <property type="term" value="C:nucleus"/>
    <property type="evidence" value="ECO:0007669"/>
    <property type="project" value="TreeGrafter"/>
</dbReference>
<feature type="region of interest" description="Disordered" evidence="2">
    <location>
        <begin position="350"/>
        <end position="430"/>
    </location>
</feature>
<feature type="compositionally biased region" description="Acidic residues" evidence="2">
    <location>
        <begin position="394"/>
        <end position="406"/>
    </location>
</feature>
<comment type="caution">
    <text evidence="3">The sequence shown here is derived from an EMBL/GenBank/DDBJ whole genome shotgun (WGS) entry which is preliminary data.</text>
</comment>
<dbReference type="PANTHER" id="PTHR28567:SF1">
    <property type="entry name" value="PROTEIN FAM53B"/>
    <property type="match status" value="1"/>
</dbReference>
<evidence type="ECO:0000256" key="2">
    <source>
        <dbReference type="SAM" id="MobiDB-lite"/>
    </source>
</evidence>
<feature type="compositionally biased region" description="Basic and acidic residues" evidence="2">
    <location>
        <begin position="307"/>
        <end position="322"/>
    </location>
</feature>
<name>A0A9Q1J484_SYNKA</name>
<dbReference type="InterPro" id="IPR029356">
    <property type="entry name" value="FAM53"/>
</dbReference>
<evidence type="ECO:0000313" key="4">
    <source>
        <dbReference type="Proteomes" id="UP001152622"/>
    </source>
</evidence>
<accession>A0A9Q1J484</accession>
<sequence>MAPPLGACQGPRWPVARDQRTPVRRLRRARKRSAHGNPDTRPARPRRDTGKDAFRRPLPALEWTGAKTCVTMVIIHTKTLEKKKGVDDVTSRESDLELRGRQTMMSQGTALFSCGIMGADRWRDLGRSCAVQRAPVGTSLESLWDGVAEACPGGGGWARETGTSGAVSITSLIGELSLSDVKAGPSASTAPPSKRQCRSLSCSDELGGCRSAWRPQGSRVWTSSFSLPARSNALPLGFELPCFTFTSLQPSAPARPARPLYLSHEQICLPEARGPSEASSPDSTPELGRRAGPGGLARSRSQPCVLNDKKIGMKRRRPEESQQARPSLDLAKMTQKLRNFHSLSCPGITGSDSCQSSHTPPPYSSTSQCLSDFTSACDPEPQQRTKAGGVNMEDPPDEELDSDSTDSGDSPLGNGRTQKAGRRRERSKDQACGIVGKVDTGAGGCGASGASGRVTNVCSLLFRAACEWWVGLFGAVTPSAALSRDLSPAGLNTSAHWERSKETRSTAAYPRDLEPRRKSFPGERGTCQALGSACHRRKVIQSRFPWPLTAVKGPFPGQSYHLKRWELYPLLTTPTYPDVPKPSSSPLREEPLSAAPVVRVEERESWEEWRYFLRKGTLTPHPLLRLPDYTQRDDNSMVCMCRALRKTMVFAGRKAIVVRLRYFGTQRWEHFGEDEGRSRQSPHGEGRKQCAVYEKLSERVSAVTRFTGASIRLNLCYTMTLREEEDVSYKPKLSKIMTDGRTVWSGVTFRVSLPPVLQDDVHRLGQVVDVPVGRHRGVPLVAGPAGASASVSARAPDGGVPFVRLRGARPRRAPPRISASPQLGRFEYLRAKAQRKGAL</sequence>
<gene>
    <name evidence="3" type="ORF">SKAU_G00143720</name>
</gene>
<dbReference type="PANTHER" id="PTHR28567">
    <property type="entry name" value="PROTEIN FAM53A-LIKE ISOFORM X1"/>
    <property type="match status" value="1"/>
</dbReference>
<dbReference type="GO" id="GO:0006606">
    <property type="term" value="P:protein import into nucleus"/>
    <property type="evidence" value="ECO:0007669"/>
    <property type="project" value="TreeGrafter"/>
</dbReference>
<evidence type="ECO:0000313" key="3">
    <source>
        <dbReference type="EMBL" id="KAJ8365541.1"/>
    </source>
</evidence>
<dbReference type="OrthoDB" id="9934966at2759"/>
<dbReference type="Pfam" id="PF15242">
    <property type="entry name" value="FAM53"/>
    <property type="match status" value="2"/>
</dbReference>
<dbReference type="AlphaFoldDB" id="A0A9Q1J484"/>
<comment type="similarity">
    <text evidence="1">Belongs to the FAM53 family.</text>
</comment>
<protein>
    <submittedName>
        <fullName evidence="3">Uncharacterized protein</fullName>
    </submittedName>
</protein>
<feature type="compositionally biased region" description="Basic residues" evidence="2">
    <location>
        <begin position="22"/>
        <end position="34"/>
    </location>
</feature>
<dbReference type="GO" id="GO:0090263">
    <property type="term" value="P:positive regulation of canonical Wnt signaling pathway"/>
    <property type="evidence" value="ECO:0007669"/>
    <property type="project" value="TreeGrafter"/>
</dbReference>
<evidence type="ECO:0000256" key="1">
    <source>
        <dbReference type="ARBA" id="ARBA00010984"/>
    </source>
</evidence>
<feature type="region of interest" description="Disordered" evidence="2">
    <location>
        <begin position="272"/>
        <end position="328"/>
    </location>
</feature>